<gene>
    <name evidence="3" type="ORF">GCM10009742_26980</name>
</gene>
<proteinExistence type="predicted"/>
<evidence type="ECO:0000313" key="3">
    <source>
        <dbReference type="EMBL" id="GAA1581065.1"/>
    </source>
</evidence>
<dbReference type="Proteomes" id="UP001500190">
    <property type="component" value="Unassembled WGS sequence"/>
</dbReference>
<name>A0ABP4PHC9_9ACTN</name>
<accession>A0ABP4PHC9</accession>
<dbReference type="RefSeq" id="WP_344190729.1">
    <property type="nucleotide sequence ID" value="NZ_BAAAND010000004.1"/>
</dbReference>
<organism evidence="3 4">
    <name type="scientific">Kribbella karoonensis</name>
    <dbReference type="NCBI Taxonomy" id="324851"/>
    <lineage>
        <taxon>Bacteria</taxon>
        <taxon>Bacillati</taxon>
        <taxon>Actinomycetota</taxon>
        <taxon>Actinomycetes</taxon>
        <taxon>Propionibacteriales</taxon>
        <taxon>Kribbellaceae</taxon>
        <taxon>Kribbella</taxon>
    </lineage>
</organism>
<feature type="transmembrane region" description="Helical" evidence="2">
    <location>
        <begin position="77"/>
        <end position="100"/>
    </location>
</feature>
<keyword evidence="2" id="KW-0472">Membrane</keyword>
<evidence type="ECO:0000256" key="1">
    <source>
        <dbReference type="SAM" id="MobiDB-lite"/>
    </source>
</evidence>
<evidence type="ECO:0000313" key="4">
    <source>
        <dbReference type="Proteomes" id="UP001500190"/>
    </source>
</evidence>
<protein>
    <submittedName>
        <fullName evidence="3">Uncharacterized protein</fullName>
    </submittedName>
</protein>
<sequence length="190" mass="20291">MTISPTAPGQDSNSDGTRALVPPTQSPAPRWAARLAHVIPFFVLPSSVWRLAVAFGFPMGMLNDVGEPAVVRGWPAVYVAAISLLAEAVALTAFGLVQPLGEEVPRWVPIFGGRAVHPKAVIVAASAGSVALMLIWTVGFWNVWTGGRPGPMISAFWAAVFTICYAPLNLWGPALLTLTWAYQRRTGDMP</sequence>
<evidence type="ECO:0000256" key="2">
    <source>
        <dbReference type="SAM" id="Phobius"/>
    </source>
</evidence>
<feature type="region of interest" description="Disordered" evidence="1">
    <location>
        <begin position="1"/>
        <end position="25"/>
    </location>
</feature>
<comment type="caution">
    <text evidence="3">The sequence shown here is derived from an EMBL/GenBank/DDBJ whole genome shotgun (WGS) entry which is preliminary data.</text>
</comment>
<feature type="transmembrane region" description="Helical" evidence="2">
    <location>
        <begin position="121"/>
        <end position="144"/>
    </location>
</feature>
<dbReference type="EMBL" id="BAAAND010000004">
    <property type="protein sequence ID" value="GAA1581065.1"/>
    <property type="molecule type" value="Genomic_DNA"/>
</dbReference>
<feature type="transmembrane region" description="Helical" evidence="2">
    <location>
        <begin position="35"/>
        <end position="57"/>
    </location>
</feature>
<reference evidence="4" key="1">
    <citation type="journal article" date="2019" name="Int. J. Syst. Evol. Microbiol.">
        <title>The Global Catalogue of Microorganisms (GCM) 10K type strain sequencing project: providing services to taxonomists for standard genome sequencing and annotation.</title>
        <authorList>
            <consortium name="The Broad Institute Genomics Platform"/>
            <consortium name="The Broad Institute Genome Sequencing Center for Infectious Disease"/>
            <person name="Wu L."/>
            <person name="Ma J."/>
        </authorList>
    </citation>
    <scope>NUCLEOTIDE SEQUENCE [LARGE SCALE GENOMIC DNA]</scope>
    <source>
        <strain evidence="4">JCM 14304</strain>
    </source>
</reference>
<keyword evidence="4" id="KW-1185">Reference proteome</keyword>
<keyword evidence="2" id="KW-1133">Transmembrane helix</keyword>
<feature type="transmembrane region" description="Helical" evidence="2">
    <location>
        <begin position="156"/>
        <end position="182"/>
    </location>
</feature>
<feature type="compositionally biased region" description="Polar residues" evidence="1">
    <location>
        <begin position="1"/>
        <end position="16"/>
    </location>
</feature>
<keyword evidence="2" id="KW-0812">Transmembrane</keyword>